<feature type="compositionally biased region" description="Polar residues" evidence="1">
    <location>
        <begin position="150"/>
        <end position="201"/>
    </location>
</feature>
<dbReference type="OrthoDB" id="2590867at2759"/>
<organism evidence="2 3">
    <name type="scientific">Penicillium cataractarum</name>
    <dbReference type="NCBI Taxonomy" id="2100454"/>
    <lineage>
        <taxon>Eukaryota</taxon>
        <taxon>Fungi</taxon>
        <taxon>Dikarya</taxon>
        <taxon>Ascomycota</taxon>
        <taxon>Pezizomycotina</taxon>
        <taxon>Eurotiomycetes</taxon>
        <taxon>Eurotiomycetidae</taxon>
        <taxon>Eurotiales</taxon>
        <taxon>Aspergillaceae</taxon>
        <taxon>Penicillium</taxon>
    </lineage>
</organism>
<dbReference type="Proteomes" id="UP001147782">
    <property type="component" value="Unassembled WGS sequence"/>
</dbReference>
<keyword evidence="3" id="KW-1185">Reference proteome</keyword>
<protein>
    <submittedName>
        <fullName evidence="2">Uncharacterized protein</fullName>
    </submittedName>
</protein>
<gene>
    <name evidence="2" type="ORF">N7496_001137</name>
</gene>
<evidence type="ECO:0000256" key="1">
    <source>
        <dbReference type="SAM" id="MobiDB-lite"/>
    </source>
</evidence>
<reference evidence="2" key="2">
    <citation type="journal article" date="2023" name="IMA Fungus">
        <title>Comparative genomic study of the Penicillium genus elucidates a diverse pangenome and 15 lateral gene transfer events.</title>
        <authorList>
            <person name="Petersen C."/>
            <person name="Sorensen T."/>
            <person name="Nielsen M.R."/>
            <person name="Sondergaard T.E."/>
            <person name="Sorensen J.L."/>
            <person name="Fitzpatrick D.A."/>
            <person name="Frisvad J.C."/>
            <person name="Nielsen K.L."/>
        </authorList>
    </citation>
    <scope>NUCLEOTIDE SEQUENCE</scope>
    <source>
        <strain evidence="2">IBT 29864</strain>
    </source>
</reference>
<feature type="region of interest" description="Disordered" evidence="1">
    <location>
        <begin position="1"/>
        <end position="270"/>
    </location>
</feature>
<evidence type="ECO:0000313" key="2">
    <source>
        <dbReference type="EMBL" id="KAJ5390069.1"/>
    </source>
</evidence>
<dbReference type="AlphaFoldDB" id="A0A9W9VVS8"/>
<dbReference type="RefSeq" id="XP_056560797.1">
    <property type="nucleotide sequence ID" value="XM_056694068.1"/>
</dbReference>
<feature type="compositionally biased region" description="Polar residues" evidence="1">
    <location>
        <begin position="74"/>
        <end position="103"/>
    </location>
</feature>
<feature type="compositionally biased region" description="Low complexity" evidence="1">
    <location>
        <begin position="7"/>
        <end position="26"/>
    </location>
</feature>
<dbReference type="EMBL" id="JAPZBS010000001">
    <property type="protein sequence ID" value="KAJ5390069.1"/>
    <property type="molecule type" value="Genomic_DNA"/>
</dbReference>
<accession>A0A9W9VVS8</accession>
<feature type="compositionally biased region" description="Low complexity" evidence="1">
    <location>
        <begin position="42"/>
        <end position="58"/>
    </location>
</feature>
<sequence length="270" mass="27299">MGDKMEGPGNTYGTTTTGASNSGSAARDSNMGDAMKTNDNYGSTTAGLGSSGGNLDSSKMASGMNDTAGAGMDNLNSGAYTDSKMGQNVESGGYGATQQNPSTMDYGAPGMQNRAGDLSTDPGTYSSTGGYGSGNMNTASGLNDSRMANEMNTAADTSLGNRGTDTMASTVDRAGQSSGNAMESGANTMNTGSSNMANQMETRAKQEMENLSGQQGFGGAAAGGSSYNAPTPTTKRRSSGPHSSNWLNKLDPRVHSSDYEANAASNQRGN</sequence>
<name>A0A9W9VVS8_9EURO</name>
<dbReference type="GeneID" id="81433245"/>
<evidence type="ECO:0000313" key="3">
    <source>
        <dbReference type="Proteomes" id="UP001147782"/>
    </source>
</evidence>
<proteinExistence type="predicted"/>
<reference evidence="2" key="1">
    <citation type="submission" date="2022-11" db="EMBL/GenBank/DDBJ databases">
        <authorList>
            <person name="Petersen C."/>
        </authorList>
    </citation>
    <scope>NUCLEOTIDE SEQUENCE</scope>
    <source>
        <strain evidence="2">IBT 29864</strain>
    </source>
</reference>
<comment type="caution">
    <text evidence="2">The sequence shown here is derived from an EMBL/GenBank/DDBJ whole genome shotgun (WGS) entry which is preliminary data.</text>
</comment>